<evidence type="ECO:0008006" key="3">
    <source>
        <dbReference type="Google" id="ProtNLM"/>
    </source>
</evidence>
<dbReference type="EMBL" id="CP028923">
    <property type="protein sequence ID" value="QCK13902.1"/>
    <property type="molecule type" value="Genomic_DNA"/>
</dbReference>
<dbReference type="AlphaFoldDB" id="A0A4D7JMN3"/>
<dbReference type="KEGG" id="fpf:DCC35_03555"/>
<dbReference type="Proteomes" id="UP000298616">
    <property type="component" value="Chromosome"/>
</dbReference>
<keyword evidence="2" id="KW-1185">Reference proteome</keyword>
<protein>
    <recommendedName>
        <fullName evidence="3">6-bladed beta-propeller</fullName>
    </recommendedName>
</protein>
<reference evidence="1 2" key="1">
    <citation type="submission" date="2018-04" db="EMBL/GenBank/DDBJ databases">
        <title>Complete genome uncultured novel isolate.</title>
        <authorList>
            <person name="Merlino G."/>
        </authorList>
    </citation>
    <scope>NUCLEOTIDE SEQUENCE [LARGE SCALE GENOMIC DNA]</scope>
    <source>
        <strain evidence="2">R1DC9</strain>
    </source>
</reference>
<organism evidence="1 2">
    <name type="scientific">Mangrovivirga cuniculi</name>
    <dbReference type="NCBI Taxonomy" id="2715131"/>
    <lineage>
        <taxon>Bacteria</taxon>
        <taxon>Pseudomonadati</taxon>
        <taxon>Bacteroidota</taxon>
        <taxon>Cytophagia</taxon>
        <taxon>Cytophagales</taxon>
        <taxon>Mangrovivirgaceae</taxon>
        <taxon>Mangrovivirga</taxon>
    </lineage>
</organism>
<dbReference type="RefSeq" id="WP_137089493.1">
    <property type="nucleotide sequence ID" value="NZ_CP028923.1"/>
</dbReference>
<accession>A0A4D7JMN3</accession>
<proteinExistence type="predicted"/>
<dbReference type="OrthoDB" id="9798438at2"/>
<gene>
    <name evidence="1" type="ORF">DCC35_03555</name>
</gene>
<evidence type="ECO:0000313" key="2">
    <source>
        <dbReference type="Proteomes" id="UP000298616"/>
    </source>
</evidence>
<evidence type="ECO:0000313" key="1">
    <source>
        <dbReference type="EMBL" id="QCK13902.1"/>
    </source>
</evidence>
<sequence length="324" mass="37114">MENTGHDAWSQTYSSEKFYSLLLNSEKPFRKFEENIEIKNNVENSADNVLNYHKITDLHSHLDENSGLVAISQNEFWTITDSGNPPYLYSFDTTGKIIDFYKITGASNNDWEELAFDGSHFFICDIGNNKNLRKNFQIYKINYRFDRNLRRVPSELISFIVPDQNAFPPEKDEMNYDMEAVIPLGDSLYIFTKNRTEPYTGIVNYYSLPKTAGNHTAKFLGSFSIGEGKMLETFITGATYLENSNILLLLSYANLYVISGWNGGPINEDMVTKLPWKSFSQKEGISYLNDKVYFTDEKYKGLLGGTLNSLPLTDILKNAKRIIK</sequence>
<name>A0A4D7JMN3_9BACT</name>